<dbReference type="SUPFAM" id="SSF51197">
    <property type="entry name" value="Clavaminate synthase-like"/>
    <property type="match status" value="2"/>
</dbReference>
<dbReference type="InterPro" id="IPR050231">
    <property type="entry name" value="Iron_ascorbate_oxido_reductase"/>
</dbReference>
<dbReference type="GO" id="GO:0046872">
    <property type="term" value="F:metal ion binding"/>
    <property type="evidence" value="ECO:0007669"/>
    <property type="project" value="UniProtKB-KW"/>
</dbReference>
<name>A0A176WBN9_MARPO</name>
<dbReference type="PROSITE" id="PS51471">
    <property type="entry name" value="FE2OG_OXY"/>
    <property type="match status" value="1"/>
</dbReference>
<evidence type="ECO:0000313" key="6">
    <source>
        <dbReference type="Proteomes" id="UP000077202"/>
    </source>
</evidence>
<keyword evidence="3" id="KW-0560">Oxidoreductase</keyword>
<dbReference type="InterPro" id="IPR005123">
    <property type="entry name" value="Oxoglu/Fe-dep_dioxygenase_dom"/>
</dbReference>
<accession>A0A176WBN9</accession>
<dbReference type="GO" id="GO:0016491">
    <property type="term" value="F:oxidoreductase activity"/>
    <property type="evidence" value="ECO:0007669"/>
    <property type="project" value="UniProtKB-KW"/>
</dbReference>
<dbReference type="EMBL" id="LVLJ01001310">
    <property type="protein sequence ID" value="OAE30499.1"/>
    <property type="molecule type" value="Genomic_DNA"/>
</dbReference>
<keyword evidence="1 3" id="KW-0479">Metal-binding</keyword>
<evidence type="ECO:0000256" key="1">
    <source>
        <dbReference type="ARBA" id="ARBA00022723"/>
    </source>
</evidence>
<dbReference type="Pfam" id="PF03171">
    <property type="entry name" value="2OG-FeII_Oxy"/>
    <property type="match status" value="1"/>
</dbReference>
<keyword evidence="6" id="KW-1185">Reference proteome</keyword>
<evidence type="ECO:0000256" key="3">
    <source>
        <dbReference type="RuleBase" id="RU003682"/>
    </source>
</evidence>
<evidence type="ECO:0000256" key="2">
    <source>
        <dbReference type="ARBA" id="ARBA00023004"/>
    </source>
</evidence>
<comment type="caution">
    <text evidence="5">The sequence shown here is derived from an EMBL/GenBank/DDBJ whole genome shotgun (WGS) entry which is preliminary data.</text>
</comment>
<reference evidence="5" key="1">
    <citation type="submission" date="2016-03" db="EMBL/GenBank/DDBJ databases">
        <title>Mechanisms controlling the formation of the plant cell surface in tip-growing cells are functionally conserved among land plants.</title>
        <authorList>
            <person name="Honkanen S."/>
            <person name="Jones V.A."/>
            <person name="Morieri G."/>
            <person name="Champion C."/>
            <person name="Hetherington A.J."/>
            <person name="Kelly S."/>
            <person name="Saint-Marcoux D."/>
            <person name="Proust H."/>
            <person name="Prescott H."/>
            <person name="Dolan L."/>
        </authorList>
    </citation>
    <scope>NUCLEOTIDE SEQUENCE [LARGE SCALE GENOMIC DNA]</scope>
    <source>
        <tissue evidence="5">Whole gametophyte</tissue>
    </source>
</reference>
<dbReference type="Proteomes" id="UP000077202">
    <property type="component" value="Unassembled WGS sequence"/>
</dbReference>
<dbReference type="PANTHER" id="PTHR47990">
    <property type="entry name" value="2-OXOGLUTARATE (2OG) AND FE(II)-DEPENDENT OXYGENASE SUPERFAMILY PROTEIN-RELATED"/>
    <property type="match status" value="1"/>
</dbReference>
<dbReference type="InterPro" id="IPR026992">
    <property type="entry name" value="DIOX_N"/>
</dbReference>
<sequence>MALVVHASPVPSLIFSKPEVFRGPTISDLSEKLRKIGVEEIPRSLELSEDDLPALTEQPIDCQVPLIDFSLLQTDRRKLAKQIGDAARTWGCCQLINHGIPVESMQHLIAESRKYFELPAERKLKVKSFVGDNTSWKLSSLYWAESWMIHGTGSRKDIDEKILSAWPEGNTAFRNLTADYVERMQPFTKQMFQLYAEDLGLEDVDFYAKHVDSSELTIRWNYYPACPQPSTVLGAKSHTDANLITFLLQDSVGGLQVEKDGCWFDVKPIEGALVINISDGFHVSHSQSETVFLPLEFYELIYSYIESGSLAITIAIATIASAAWTNGLYKPVLHRALVNRNSPRLSLAGLWNVDDSTPYVAPTELVDENHPQLYKPIKAGEYKQNLITTRSKVDMSAKQKEHSKVLKGLGQLDKWKILA</sequence>
<comment type="similarity">
    <text evidence="3">Belongs to the iron/ascorbate-dependent oxidoreductase family.</text>
</comment>
<feature type="domain" description="Fe2OG dioxygenase" evidence="4">
    <location>
        <begin position="214"/>
        <end position="353"/>
    </location>
</feature>
<organism evidence="5 6">
    <name type="scientific">Marchantia polymorpha subsp. ruderalis</name>
    <dbReference type="NCBI Taxonomy" id="1480154"/>
    <lineage>
        <taxon>Eukaryota</taxon>
        <taxon>Viridiplantae</taxon>
        <taxon>Streptophyta</taxon>
        <taxon>Embryophyta</taxon>
        <taxon>Marchantiophyta</taxon>
        <taxon>Marchantiopsida</taxon>
        <taxon>Marchantiidae</taxon>
        <taxon>Marchantiales</taxon>
        <taxon>Marchantiaceae</taxon>
        <taxon>Marchantia</taxon>
    </lineage>
</organism>
<proteinExistence type="inferred from homology"/>
<dbReference type="AlphaFoldDB" id="A0A176WBN9"/>
<dbReference type="InterPro" id="IPR044861">
    <property type="entry name" value="IPNS-like_FE2OG_OXY"/>
</dbReference>
<dbReference type="Pfam" id="PF14226">
    <property type="entry name" value="DIOX_N"/>
    <property type="match status" value="1"/>
</dbReference>
<dbReference type="InterPro" id="IPR027443">
    <property type="entry name" value="IPNS-like_sf"/>
</dbReference>
<evidence type="ECO:0000259" key="4">
    <source>
        <dbReference type="PROSITE" id="PS51471"/>
    </source>
</evidence>
<protein>
    <recommendedName>
        <fullName evidence="4">Fe2OG dioxygenase domain-containing protein</fullName>
    </recommendedName>
</protein>
<keyword evidence="2 3" id="KW-0408">Iron</keyword>
<evidence type="ECO:0000313" key="5">
    <source>
        <dbReference type="EMBL" id="OAE30499.1"/>
    </source>
</evidence>
<dbReference type="Gene3D" id="2.60.120.330">
    <property type="entry name" value="B-lactam Antibiotic, Isopenicillin N Synthase, Chain"/>
    <property type="match status" value="1"/>
</dbReference>
<gene>
    <name evidence="5" type="ORF">AXG93_3575s1020</name>
</gene>